<protein>
    <submittedName>
        <fullName evidence="2">Uncharacterized protein</fullName>
    </submittedName>
</protein>
<proteinExistence type="predicted"/>
<accession>A0A2A9NQP5</accession>
<organism evidence="2 3">
    <name type="scientific">Amanita thiersii Skay4041</name>
    <dbReference type="NCBI Taxonomy" id="703135"/>
    <lineage>
        <taxon>Eukaryota</taxon>
        <taxon>Fungi</taxon>
        <taxon>Dikarya</taxon>
        <taxon>Basidiomycota</taxon>
        <taxon>Agaricomycotina</taxon>
        <taxon>Agaricomycetes</taxon>
        <taxon>Agaricomycetidae</taxon>
        <taxon>Agaricales</taxon>
        <taxon>Pluteineae</taxon>
        <taxon>Amanitaceae</taxon>
        <taxon>Amanita</taxon>
    </lineage>
</organism>
<dbReference type="OrthoDB" id="29024at2759"/>
<dbReference type="Proteomes" id="UP000242287">
    <property type="component" value="Unassembled WGS sequence"/>
</dbReference>
<keyword evidence="3" id="KW-1185">Reference proteome</keyword>
<dbReference type="Gene3D" id="3.60.21.70">
    <property type="entry name" value="PhoD-like phosphatase"/>
    <property type="match status" value="1"/>
</dbReference>
<dbReference type="EMBL" id="KZ301999">
    <property type="protein sequence ID" value="PFH50641.1"/>
    <property type="molecule type" value="Genomic_DNA"/>
</dbReference>
<evidence type="ECO:0000313" key="3">
    <source>
        <dbReference type="Proteomes" id="UP000242287"/>
    </source>
</evidence>
<evidence type="ECO:0000313" key="2">
    <source>
        <dbReference type="EMBL" id="PFH50641.1"/>
    </source>
</evidence>
<reference evidence="2 3" key="1">
    <citation type="submission" date="2014-02" db="EMBL/GenBank/DDBJ databases">
        <title>Transposable element dynamics among asymbiotic and ectomycorrhizal Amanita fungi.</title>
        <authorList>
            <consortium name="DOE Joint Genome Institute"/>
            <person name="Hess J."/>
            <person name="Skrede I."/>
            <person name="Wolfe B."/>
            <person name="LaButti K."/>
            <person name="Ohm R.A."/>
            <person name="Grigoriev I.V."/>
            <person name="Pringle A."/>
        </authorList>
    </citation>
    <scope>NUCLEOTIDE SEQUENCE [LARGE SCALE GENOMIC DNA]</scope>
    <source>
        <strain evidence="2 3">SKay4041</strain>
    </source>
</reference>
<sequence>MDQTDTLALQARELTVFVPAVPNDTVNFNTDTGVGALGVEFAGTAVTSGSAFGAGISPATLVATCYAMNDTKSANLNGFNSATFVVKTGENRLSRPAAGGQVEAGVLKSQTEGS</sequence>
<dbReference type="InterPro" id="IPR038607">
    <property type="entry name" value="PhoD-like_sf"/>
</dbReference>
<dbReference type="STRING" id="703135.A0A2A9NQP5"/>
<gene>
    <name evidence="2" type="ORF">AMATHDRAFT_3719</name>
</gene>
<dbReference type="AlphaFoldDB" id="A0A2A9NQP5"/>
<feature type="region of interest" description="Disordered" evidence="1">
    <location>
        <begin position="95"/>
        <end position="114"/>
    </location>
</feature>
<evidence type="ECO:0000256" key="1">
    <source>
        <dbReference type="SAM" id="MobiDB-lite"/>
    </source>
</evidence>
<name>A0A2A9NQP5_9AGAR</name>